<comment type="caution">
    <text evidence="2">The sequence shown here is derived from an EMBL/GenBank/DDBJ whole genome shotgun (WGS) entry which is preliminary data.</text>
</comment>
<keyword evidence="1" id="KW-0472">Membrane</keyword>
<accession>A0A7C3GRI4</accession>
<gene>
    <name evidence="2" type="ORF">ENJ40_00490</name>
</gene>
<proteinExistence type="predicted"/>
<evidence type="ECO:0000256" key="1">
    <source>
        <dbReference type="SAM" id="Phobius"/>
    </source>
</evidence>
<keyword evidence="1" id="KW-0812">Transmembrane</keyword>
<organism evidence="2">
    <name type="scientific">Thermosulfurimonas dismutans</name>
    <dbReference type="NCBI Taxonomy" id="999894"/>
    <lineage>
        <taxon>Bacteria</taxon>
        <taxon>Pseudomonadati</taxon>
        <taxon>Thermodesulfobacteriota</taxon>
        <taxon>Thermodesulfobacteria</taxon>
        <taxon>Thermodesulfobacteriales</taxon>
        <taxon>Thermodesulfobacteriaceae</taxon>
        <taxon>Thermosulfurimonas</taxon>
    </lineage>
</organism>
<keyword evidence="1" id="KW-1133">Transmembrane helix</keyword>
<protein>
    <submittedName>
        <fullName evidence="2">Uncharacterized protein</fullName>
    </submittedName>
</protein>
<reference evidence="2" key="1">
    <citation type="journal article" date="2020" name="mSystems">
        <title>Genome- and Community-Level Interaction Insights into Carbon Utilization and Element Cycling Functions of Hydrothermarchaeota in Hydrothermal Sediment.</title>
        <authorList>
            <person name="Zhou Z."/>
            <person name="Liu Y."/>
            <person name="Xu W."/>
            <person name="Pan J."/>
            <person name="Luo Z.H."/>
            <person name="Li M."/>
        </authorList>
    </citation>
    <scope>NUCLEOTIDE SEQUENCE [LARGE SCALE GENOMIC DNA]</scope>
    <source>
        <strain evidence="2">HyVt-483</strain>
    </source>
</reference>
<name>A0A7C3GRI4_9BACT</name>
<feature type="transmembrane region" description="Helical" evidence="1">
    <location>
        <begin position="12"/>
        <end position="31"/>
    </location>
</feature>
<dbReference type="EMBL" id="DRMH01000008">
    <property type="protein sequence ID" value="HFC96922.1"/>
    <property type="molecule type" value="Genomic_DNA"/>
</dbReference>
<dbReference type="AlphaFoldDB" id="A0A7C3GRI4"/>
<dbReference type="Proteomes" id="UP000886043">
    <property type="component" value="Unassembled WGS sequence"/>
</dbReference>
<sequence length="101" mass="11657">MEKLKRFWRKNWCWICGGMLVLGLGWALQHFTAQARIESGPVGNLSLQEVLMLKEYHGAQVARLQHGHWYFLGPRGRRWYSLTTPAACRDLNLVCTRTAAK</sequence>
<evidence type="ECO:0000313" key="2">
    <source>
        <dbReference type="EMBL" id="HFC96922.1"/>
    </source>
</evidence>